<dbReference type="RefSeq" id="WP_405337732.1">
    <property type="nucleotide sequence ID" value="NZ_JBANFI010000002.1"/>
</dbReference>
<name>A0ABW8PY59_9GAMM</name>
<feature type="transmembrane region" description="Helical" evidence="1">
    <location>
        <begin position="38"/>
        <end position="58"/>
    </location>
</feature>
<reference evidence="3 4" key="1">
    <citation type="submission" date="2024-02" db="EMBL/GenBank/DDBJ databases">
        <title>Marinospirillum sp. MEB 164 isolated from Lonar lake sediment.</title>
        <authorList>
            <person name="Joshi A."/>
            <person name="Thite S."/>
        </authorList>
    </citation>
    <scope>NUCLEOTIDE SEQUENCE [LARGE SCALE GENOMIC DNA]</scope>
    <source>
        <strain evidence="3 4">MEB164</strain>
    </source>
</reference>
<organism evidence="3 4">
    <name type="scientific">Marinospirillum alkalitolerans</name>
    <dbReference type="NCBI Taxonomy" id="3123374"/>
    <lineage>
        <taxon>Bacteria</taxon>
        <taxon>Pseudomonadati</taxon>
        <taxon>Pseudomonadota</taxon>
        <taxon>Gammaproteobacteria</taxon>
        <taxon>Oceanospirillales</taxon>
        <taxon>Oceanospirillaceae</taxon>
        <taxon>Marinospirillum</taxon>
    </lineage>
</organism>
<keyword evidence="1" id="KW-1133">Transmembrane helix</keyword>
<gene>
    <name evidence="3" type="ORF">V6U78_04540</name>
</gene>
<evidence type="ECO:0000259" key="2">
    <source>
        <dbReference type="Pfam" id="PF09335"/>
    </source>
</evidence>
<dbReference type="Proteomes" id="UP001621714">
    <property type="component" value="Unassembled WGS sequence"/>
</dbReference>
<feature type="transmembrane region" description="Helical" evidence="1">
    <location>
        <begin position="127"/>
        <end position="144"/>
    </location>
</feature>
<evidence type="ECO:0000313" key="4">
    <source>
        <dbReference type="Proteomes" id="UP001621714"/>
    </source>
</evidence>
<dbReference type="PANTHER" id="PTHR42709">
    <property type="entry name" value="ALKALINE PHOSPHATASE LIKE PROTEIN"/>
    <property type="match status" value="1"/>
</dbReference>
<keyword evidence="1" id="KW-0812">Transmembrane</keyword>
<sequence length="145" mass="15909">MISLGSVFVISLLSATLLPGGSEALVVAQVCLGAPLFWLWLAATLGNTLGSWVNWAMGRYLLRFEQRRWFPVSPAQRLKAEAWFQRWGQGSLLFAWLPVVGDPLTLVAGVLRVHWLPFLLLVGCGKALRYALVIWLAGLACTTAS</sequence>
<protein>
    <submittedName>
        <fullName evidence="3">YqaA family protein</fullName>
    </submittedName>
</protein>
<dbReference type="InterPro" id="IPR051311">
    <property type="entry name" value="DedA_domain"/>
</dbReference>
<feature type="transmembrane region" description="Helical" evidence="1">
    <location>
        <begin position="93"/>
        <end position="115"/>
    </location>
</feature>
<keyword evidence="1" id="KW-0472">Membrane</keyword>
<keyword evidence="4" id="KW-1185">Reference proteome</keyword>
<proteinExistence type="predicted"/>
<dbReference type="Pfam" id="PF09335">
    <property type="entry name" value="VTT_dom"/>
    <property type="match status" value="1"/>
</dbReference>
<dbReference type="EMBL" id="JBANFI010000002">
    <property type="protein sequence ID" value="MFK7160302.1"/>
    <property type="molecule type" value="Genomic_DNA"/>
</dbReference>
<feature type="domain" description="VTT" evidence="2">
    <location>
        <begin position="22"/>
        <end position="134"/>
    </location>
</feature>
<dbReference type="InterPro" id="IPR032816">
    <property type="entry name" value="VTT_dom"/>
</dbReference>
<evidence type="ECO:0000313" key="3">
    <source>
        <dbReference type="EMBL" id="MFK7160302.1"/>
    </source>
</evidence>
<accession>A0ABW8PY59</accession>
<dbReference type="PANTHER" id="PTHR42709:SF4">
    <property type="entry name" value="INNER MEMBRANE PROTEIN YQAA"/>
    <property type="match status" value="1"/>
</dbReference>
<comment type="caution">
    <text evidence="3">The sequence shown here is derived from an EMBL/GenBank/DDBJ whole genome shotgun (WGS) entry which is preliminary data.</text>
</comment>
<evidence type="ECO:0000256" key="1">
    <source>
        <dbReference type="SAM" id="Phobius"/>
    </source>
</evidence>